<dbReference type="Pfam" id="PF12890">
    <property type="entry name" value="DHOase"/>
    <property type="match status" value="1"/>
</dbReference>
<evidence type="ECO:0000313" key="3">
    <source>
        <dbReference type="EMBL" id="AWL09150.1"/>
    </source>
</evidence>
<evidence type="ECO:0000256" key="1">
    <source>
        <dbReference type="ARBA" id="ARBA00022975"/>
    </source>
</evidence>
<dbReference type="SUPFAM" id="SSF51556">
    <property type="entry name" value="Metallo-dependent hydrolases"/>
    <property type="match status" value="1"/>
</dbReference>
<dbReference type="PANTHER" id="PTHR43668:SF2">
    <property type="entry name" value="ALLANTOINASE"/>
    <property type="match status" value="1"/>
</dbReference>
<sequence length="427" mass="47095">MRILFKSILILDSTSSYFQQKVDLLAENGIWKEIASSISSSADTIVDCENLSWYPSVVDLRVHHTLPGGEFKEDWNSLQAAALRGGVLDLALLPTGNPVPQQSEAIKFIRNQSQGVNYYPIAPLTIDNKGENFTDLYDLQLAGAQWFSHGSGSLQNTDLMVKCLQYLQTLPVTMVSRPDTEGLSMYGQIHEGLQSTLMGLKGIPVLTETLSIKRDLDLLRYVQSHSFGNGSGGFKLHFSCLSSKESVALIRQAKQEGLSVSSDVAIHQLIFTESDLADFDTNKKVNPPFRTQEDQDALWNGLQDGTIDAIVSDHHPVEIELKEIEFDQASFGVVGLETLLLALLQAAKQRNISSIDSWIHHGPAKLLGIEASQLGLGLISKGVLVENKSMEFQESMMLSKSKNSVFLNHRFDHQIVGVVNGSIYTSF</sequence>
<gene>
    <name evidence="3" type="primary">ura4</name>
    <name evidence="3" type="ORF">HME7025_01288</name>
</gene>
<dbReference type="GO" id="GO:0046872">
    <property type="term" value="F:metal ion binding"/>
    <property type="evidence" value="ECO:0007669"/>
    <property type="project" value="InterPro"/>
</dbReference>
<keyword evidence="1" id="KW-0665">Pyrimidine biosynthesis</keyword>
<dbReference type="GO" id="GO:0004151">
    <property type="term" value="F:dihydroorotase activity"/>
    <property type="evidence" value="ECO:0007669"/>
    <property type="project" value="UniProtKB-EC"/>
</dbReference>
<evidence type="ECO:0000313" key="4">
    <source>
        <dbReference type="Proteomes" id="UP000245468"/>
    </source>
</evidence>
<dbReference type="RefSeq" id="WP_109322849.1">
    <property type="nucleotide sequence ID" value="NZ_CP029346.1"/>
</dbReference>
<dbReference type="Gene3D" id="3.20.20.140">
    <property type="entry name" value="Metal-dependent hydrolases"/>
    <property type="match status" value="1"/>
</dbReference>
<protein>
    <submittedName>
        <fullName evidence="3">Dihydroorotase</fullName>
        <ecNumber evidence="3">3.5.2.3</ecNumber>
    </submittedName>
</protein>
<dbReference type="KEGG" id="psez:HME7025_01288"/>
<dbReference type="InterPro" id="IPR032466">
    <property type="entry name" value="Metal_Hydrolase"/>
</dbReference>
<dbReference type="Gene3D" id="2.30.40.10">
    <property type="entry name" value="Urease, subunit C, domain 1"/>
    <property type="match status" value="1"/>
</dbReference>
<dbReference type="OrthoDB" id="9765462at2"/>
<proteinExistence type="predicted"/>
<dbReference type="GO" id="GO:0006221">
    <property type="term" value="P:pyrimidine nucleotide biosynthetic process"/>
    <property type="evidence" value="ECO:0007669"/>
    <property type="project" value="UniProtKB-KW"/>
</dbReference>
<feature type="domain" description="Dihydroorotase catalytic" evidence="2">
    <location>
        <begin position="55"/>
        <end position="220"/>
    </location>
</feature>
<keyword evidence="3" id="KW-0378">Hydrolase</keyword>
<dbReference type="GO" id="GO:0005737">
    <property type="term" value="C:cytoplasm"/>
    <property type="evidence" value="ECO:0007669"/>
    <property type="project" value="TreeGrafter"/>
</dbReference>
<dbReference type="InterPro" id="IPR004722">
    <property type="entry name" value="DHOase"/>
</dbReference>
<dbReference type="AlphaFoldDB" id="A0A2S2DVR1"/>
<dbReference type="SUPFAM" id="SSF51338">
    <property type="entry name" value="Composite domain of metallo-dependent hydrolases"/>
    <property type="match status" value="1"/>
</dbReference>
<evidence type="ECO:0000259" key="2">
    <source>
        <dbReference type="Pfam" id="PF12890"/>
    </source>
</evidence>
<accession>A0A2S2DVR1</accession>
<keyword evidence="4" id="KW-1185">Reference proteome</keyword>
<dbReference type="EMBL" id="CP029346">
    <property type="protein sequence ID" value="AWL09150.1"/>
    <property type="molecule type" value="Genomic_DNA"/>
</dbReference>
<dbReference type="CDD" id="cd01317">
    <property type="entry name" value="DHOase_IIa"/>
    <property type="match status" value="1"/>
</dbReference>
<dbReference type="GO" id="GO:0004038">
    <property type="term" value="F:allantoinase activity"/>
    <property type="evidence" value="ECO:0007669"/>
    <property type="project" value="TreeGrafter"/>
</dbReference>
<dbReference type="PANTHER" id="PTHR43668">
    <property type="entry name" value="ALLANTOINASE"/>
    <property type="match status" value="1"/>
</dbReference>
<dbReference type="Proteomes" id="UP000245468">
    <property type="component" value="Chromosome"/>
</dbReference>
<dbReference type="InterPro" id="IPR050138">
    <property type="entry name" value="DHOase/Allantoinase_Hydrolase"/>
</dbReference>
<dbReference type="InterPro" id="IPR024403">
    <property type="entry name" value="DHOase_cat"/>
</dbReference>
<dbReference type="GO" id="GO:0006145">
    <property type="term" value="P:purine nucleobase catabolic process"/>
    <property type="evidence" value="ECO:0007669"/>
    <property type="project" value="TreeGrafter"/>
</dbReference>
<organism evidence="3 4">
    <name type="scientific">Aquirufa nivalisilvae</name>
    <dbReference type="NCBI Taxonomy" id="2516557"/>
    <lineage>
        <taxon>Bacteria</taxon>
        <taxon>Pseudomonadati</taxon>
        <taxon>Bacteroidota</taxon>
        <taxon>Cytophagia</taxon>
        <taxon>Cytophagales</taxon>
        <taxon>Flectobacillaceae</taxon>
        <taxon>Aquirufa</taxon>
    </lineage>
</organism>
<reference evidence="4" key="1">
    <citation type="submission" date="2018-05" db="EMBL/GenBank/DDBJ databases">
        <title>Pseudarcicella sp. HME7025 Genome sequencing and assembly.</title>
        <authorList>
            <person name="Kim H."/>
            <person name="Kang H."/>
            <person name="Joh K."/>
        </authorList>
    </citation>
    <scope>NUCLEOTIDE SEQUENCE [LARGE SCALE GENOMIC DNA]</scope>
    <source>
        <strain evidence="4">HME7025</strain>
    </source>
</reference>
<dbReference type="InterPro" id="IPR011059">
    <property type="entry name" value="Metal-dep_hydrolase_composite"/>
</dbReference>
<dbReference type="EC" id="3.5.2.3" evidence="3"/>
<name>A0A2S2DVR1_9BACT</name>